<sequence>MNVGNARPLRKKSFIENHSASFIQPDVKYKRQRSFQGKNTRDRDFFAPDEIEEWVLPQYRSIFHHLFLKEDEDQSSGGGGTADANLNATSNTTNRNRRVSLTGSRTSASSDDDGPIGTFLKTFKQFPSWFKKMFQSSDGNDERQQNSQQIDRHVWLDEIPIEICDKLRHIHIYL</sequence>
<name>A0A1D2MTD2_ORCCI</name>
<dbReference type="EMBL" id="LJIJ01000571">
    <property type="protein sequence ID" value="ODM96158.1"/>
    <property type="molecule type" value="Genomic_DNA"/>
</dbReference>
<organism evidence="2 3">
    <name type="scientific">Orchesella cincta</name>
    <name type="common">Springtail</name>
    <name type="synonym">Podura cincta</name>
    <dbReference type="NCBI Taxonomy" id="48709"/>
    <lineage>
        <taxon>Eukaryota</taxon>
        <taxon>Metazoa</taxon>
        <taxon>Ecdysozoa</taxon>
        <taxon>Arthropoda</taxon>
        <taxon>Hexapoda</taxon>
        <taxon>Collembola</taxon>
        <taxon>Entomobryomorpha</taxon>
        <taxon>Entomobryoidea</taxon>
        <taxon>Orchesellidae</taxon>
        <taxon>Orchesellinae</taxon>
        <taxon>Orchesella</taxon>
    </lineage>
</organism>
<gene>
    <name evidence="2" type="ORF">Ocin01_10524</name>
</gene>
<dbReference type="AlphaFoldDB" id="A0A1D2MTD2"/>
<dbReference type="Proteomes" id="UP000094527">
    <property type="component" value="Unassembled WGS sequence"/>
</dbReference>
<evidence type="ECO:0000256" key="1">
    <source>
        <dbReference type="SAM" id="MobiDB-lite"/>
    </source>
</evidence>
<evidence type="ECO:0000313" key="3">
    <source>
        <dbReference type="Proteomes" id="UP000094527"/>
    </source>
</evidence>
<proteinExistence type="predicted"/>
<dbReference type="OMA" id="WELPQYE"/>
<protein>
    <submittedName>
        <fullName evidence="2">Uncharacterized protein</fullName>
    </submittedName>
</protein>
<keyword evidence="3" id="KW-1185">Reference proteome</keyword>
<reference evidence="2 3" key="1">
    <citation type="journal article" date="2016" name="Genome Biol. Evol.">
        <title>Gene Family Evolution Reflects Adaptation to Soil Environmental Stressors in the Genome of the Collembolan Orchesella cincta.</title>
        <authorList>
            <person name="Faddeeva-Vakhrusheva A."/>
            <person name="Derks M.F."/>
            <person name="Anvar S.Y."/>
            <person name="Agamennone V."/>
            <person name="Suring W."/>
            <person name="Smit S."/>
            <person name="van Straalen N.M."/>
            <person name="Roelofs D."/>
        </authorList>
    </citation>
    <scope>NUCLEOTIDE SEQUENCE [LARGE SCALE GENOMIC DNA]</scope>
    <source>
        <tissue evidence="2">Mixed pool</tissue>
    </source>
</reference>
<comment type="caution">
    <text evidence="2">The sequence shown here is derived from an EMBL/GenBank/DDBJ whole genome shotgun (WGS) entry which is preliminary data.</text>
</comment>
<feature type="region of interest" description="Disordered" evidence="1">
    <location>
        <begin position="73"/>
        <end position="114"/>
    </location>
</feature>
<evidence type="ECO:0000313" key="2">
    <source>
        <dbReference type="EMBL" id="ODM96158.1"/>
    </source>
</evidence>
<accession>A0A1D2MTD2</accession>
<feature type="compositionally biased region" description="Low complexity" evidence="1">
    <location>
        <begin position="82"/>
        <end position="102"/>
    </location>
</feature>